<evidence type="ECO:0000256" key="2">
    <source>
        <dbReference type="SAM" id="SignalP"/>
    </source>
</evidence>
<feature type="signal peptide" evidence="2">
    <location>
        <begin position="1"/>
        <end position="27"/>
    </location>
</feature>
<accession>A0AAD5DSZ5</accession>
<protein>
    <recommendedName>
        <fullName evidence="5">LysM domain-containing protein</fullName>
    </recommendedName>
</protein>
<keyword evidence="2" id="KW-0732">Signal</keyword>
<evidence type="ECO:0000313" key="4">
    <source>
        <dbReference type="Proteomes" id="UP001205105"/>
    </source>
</evidence>
<reference evidence="3" key="1">
    <citation type="submission" date="2020-11" db="EMBL/GenBank/DDBJ databases">
        <title>Chlorella ohadii genome sequencing and assembly.</title>
        <authorList>
            <person name="Murik O."/>
            <person name="Treves H."/>
            <person name="Kedem I."/>
            <person name="Shotland Y."/>
            <person name="Kaplan A."/>
        </authorList>
    </citation>
    <scope>NUCLEOTIDE SEQUENCE</scope>
    <source>
        <strain evidence="3">1</strain>
    </source>
</reference>
<feature type="region of interest" description="Disordered" evidence="1">
    <location>
        <begin position="292"/>
        <end position="346"/>
    </location>
</feature>
<name>A0AAD5DSZ5_9CHLO</name>
<comment type="caution">
    <text evidence="3">The sequence shown here is derived from an EMBL/GenBank/DDBJ whole genome shotgun (WGS) entry which is preliminary data.</text>
</comment>
<keyword evidence="4" id="KW-1185">Reference proteome</keyword>
<gene>
    <name evidence="3" type="ORF">COHA_004592</name>
</gene>
<dbReference type="EMBL" id="JADXDR010000060">
    <property type="protein sequence ID" value="KAI7841726.1"/>
    <property type="molecule type" value="Genomic_DNA"/>
</dbReference>
<feature type="chain" id="PRO_5041938887" description="LysM domain-containing protein" evidence="2">
    <location>
        <begin position="28"/>
        <end position="360"/>
    </location>
</feature>
<evidence type="ECO:0000313" key="3">
    <source>
        <dbReference type="EMBL" id="KAI7841726.1"/>
    </source>
</evidence>
<dbReference type="AlphaFoldDB" id="A0AAD5DSZ5"/>
<proteinExistence type="predicted"/>
<organism evidence="3 4">
    <name type="scientific">Chlorella ohadii</name>
    <dbReference type="NCBI Taxonomy" id="2649997"/>
    <lineage>
        <taxon>Eukaryota</taxon>
        <taxon>Viridiplantae</taxon>
        <taxon>Chlorophyta</taxon>
        <taxon>core chlorophytes</taxon>
        <taxon>Trebouxiophyceae</taxon>
        <taxon>Chlorellales</taxon>
        <taxon>Chlorellaceae</taxon>
        <taxon>Chlorella clade</taxon>
        <taxon>Chlorella</taxon>
    </lineage>
</organism>
<evidence type="ECO:0000256" key="1">
    <source>
        <dbReference type="SAM" id="MobiDB-lite"/>
    </source>
</evidence>
<dbReference type="Proteomes" id="UP001205105">
    <property type="component" value="Unassembled WGS sequence"/>
</dbReference>
<evidence type="ECO:0008006" key="5">
    <source>
        <dbReference type="Google" id="ProtNLM"/>
    </source>
</evidence>
<sequence>MGATRVRNAVALCALAVLVLQLGAASGVSKEYVAKHDKHHGDICQFKADKEYTTADFAHAFSIQWKLVLELNKDWCKDRHISHVPKGSLWYLPCSAHHAHIAKWHWKAEEKRSWKGDACSYKLDKDEHPRWVAYLFELDWDVYLQLNPWVDSRYICEKEEVLWIPCHLKHQEKKENWHQRKEHIPCDFSKPEPKHDTCYDHCPGHWPKWWKKPRCEKPNWHYDDKPSWMHPDEEDDHKVDEKPRCCKWNPHCDHRCGADDSAGAPTGAPKDDKPRCCKWNPHCDKRCGAADDGAAAPAPSNGNEQPANPPTPADGGDDNTGGDGAEQPADPPTPTDGGLPQSGSAVRCISPGVHATTCIM</sequence>